<name>A0A9X4FJ71_9VIBR</name>
<evidence type="ECO:0000313" key="2">
    <source>
        <dbReference type="EMBL" id="MDE1356365.1"/>
    </source>
</evidence>
<organism evidence="2 3">
    <name type="scientific">Vibrio aestuarianus</name>
    <dbReference type="NCBI Taxonomy" id="28171"/>
    <lineage>
        <taxon>Bacteria</taxon>
        <taxon>Pseudomonadati</taxon>
        <taxon>Pseudomonadota</taxon>
        <taxon>Gammaproteobacteria</taxon>
        <taxon>Vibrionales</taxon>
        <taxon>Vibrionaceae</taxon>
        <taxon>Vibrio</taxon>
    </lineage>
</organism>
<feature type="non-terminal residue" evidence="2">
    <location>
        <position position="116"/>
    </location>
</feature>
<dbReference type="Proteomes" id="UP001140973">
    <property type="component" value="Unassembled WGS sequence"/>
</dbReference>
<feature type="transmembrane region" description="Helical" evidence="1">
    <location>
        <begin position="54"/>
        <end position="73"/>
    </location>
</feature>
<keyword evidence="1" id="KW-0472">Membrane</keyword>
<comment type="caution">
    <text evidence="2">The sequence shown here is derived from an EMBL/GenBank/DDBJ whole genome shotgun (WGS) entry which is preliminary data.</text>
</comment>
<proteinExistence type="predicted"/>
<keyword evidence="1" id="KW-0812">Transmembrane</keyword>
<feature type="transmembrane region" description="Helical" evidence="1">
    <location>
        <begin position="28"/>
        <end position="48"/>
    </location>
</feature>
<dbReference type="AlphaFoldDB" id="A0A9X4FJ71"/>
<evidence type="ECO:0000313" key="3">
    <source>
        <dbReference type="Proteomes" id="UP001140973"/>
    </source>
</evidence>
<keyword evidence="1" id="KW-1133">Transmembrane helix</keyword>
<evidence type="ECO:0000256" key="1">
    <source>
        <dbReference type="SAM" id="Phobius"/>
    </source>
</evidence>
<gene>
    <name evidence="2" type="ORF">L9W73_03440</name>
</gene>
<accession>A0A9X4FJ71</accession>
<sequence length="116" mass="12858">MAHDVHSFVADKLSEVVLTKHHRQRMMVFALTLFGIVFLGVFSGYCFYKGQTLLATTLAFYTGFGLLTVWLLTRWRTVGLVCLSAIIYSLSPNSTAKCDTRQYQAASAISLKTIAG</sequence>
<dbReference type="EMBL" id="JAKNAP010000006">
    <property type="protein sequence ID" value="MDE1356365.1"/>
    <property type="molecule type" value="Genomic_DNA"/>
</dbReference>
<protein>
    <submittedName>
        <fullName evidence="2">Uncharacterized protein</fullName>
    </submittedName>
</protein>
<reference evidence="2" key="1">
    <citation type="submission" date="2022-02" db="EMBL/GenBank/DDBJ databases">
        <title>Emergence and expansion in Europe of a Vibrio aestuarianus clonal complex pathogenic for oysters.</title>
        <authorList>
            <person name="Mesnil A."/>
            <person name="Travers M.-A."/>
        </authorList>
    </citation>
    <scope>NUCLEOTIDE SEQUENCE</scope>
    <source>
        <strain evidence="2">151-ITT-15-cp-1</strain>
    </source>
</reference>